<organism evidence="2 3">
    <name type="scientific">Geomonas subterranea</name>
    <dbReference type="NCBI Taxonomy" id="2847989"/>
    <lineage>
        <taxon>Bacteria</taxon>
        <taxon>Pseudomonadati</taxon>
        <taxon>Thermodesulfobacteriota</taxon>
        <taxon>Desulfuromonadia</taxon>
        <taxon>Geobacterales</taxon>
        <taxon>Geobacteraceae</taxon>
        <taxon>Geomonas</taxon>
    </lineage>
</organism>
<protein>
    <submittedName>
        <fullName evidence="2">Rrf2 family transcriptional regulator</fullName>
    </submittedName>
</protein>
<dbReference type="PROSITE" id="PS51197">
    <property type="entry name" value="HTH_RRF2_2"/>
    <property type="match status" value="1"/>
</dbReference>
<evidence type="ECO:0000313" key="3">
    <source>
        <dbReference type="Proteomes" id="UP000683559"/>
    </source>
</evidence>
<dbReference type="EMBL" id="CP077683">
    <property type="protein sequence ID" value="QXE91356.1"/>
    <property type="molecule type" value="Genomic_DNA"/>
</dbReference>
<sequence length="153" mass="16874">MISKKTKYGLKALIYLARQYEQGPILIADLARDENIPKKFLEAILLALKNSGILQSRKGKGGGYHLGRSPRQITMGQAIRVMEGPLAPVPCVSETAYAKCTECGNENTCGIRLVMKDVREAIAKILDNTTLADVLDRIEHAELSEKNVIDFCI</sequence>
<dbReference type="PANTHER" id="PTHR33221">
    <property type="entry name" value="WINGED HELIX-TURN-HELIX TRANSCRIPTIONAL REGULATOR, RRF2 FAMILY"/>
    <property type="match status" value="1"/>
</dbReference>
<keyword evidence="3" id="KW-1185">Reference proteome</keyword>
<gene>
    <name evidence="2" type="ORF">KP001_02090</name>
</gene>
<reference evidence="2 3" key="1">
    <citation type="submission" date="2021-06" db="EMBL/GenBank/DDBJ databases">
        <title>Gemonas diversity in paddy soil.</title>
        <authorList>
            <person name="Liu G."/>
        </authorList>
    </citation>
    <scope>NUCLEOTIDE SEQUENCE [LARGE SCALE GENOMIC DNA]</scope>
    <source>
        <strain evidence="2 3">RG2</strain>
    </source>
</reference>
<proteinExistence type="predicted"/>
<dbReference type="InterPro" id="IPR000944">
    <property type="entry name" value="Tscrpt_reg_Rrf2"/>
</dbReference>
<dbReference type="RefSeq" id="WP_217287941.1">
    <property type="nucleotide sequence ID" value="NZ_CP077683.1"/>
</dbReference>
<dbReference type="NCBIfam" id="TIGR00738">
    <property type="entry name" value="rrf2_super"/>
    <property type="match status" value="1"/>
</dbReference>
<dbReference type="Proteomes" id="UP000683559">
    <property type="component" value="Chromosome"/>
</dbReference>
<dbReference type="InterPro" id="IPR030489">
    <property type="entry name" value="TR_Rrf2-type_CS"/>
</dbReference>
<name>A0ABX8LH52_9BACT</name>
<evidence type="ECO:0000256" key="1">
    <source>
        <dbReference type="ARBA" id="ARBA00023125"/>
    </source>
</evidence>
<dbReference type="PANTHER" id="PTHR33221:SF5">
    <property type="entry name" value="HTH-TYPE TRANSCRIPTIONAL REGULATOR ISCR"/>
    <property type="match status" value="1"/>
</dbReference>
<accession>A0ABX8LH52</accession>
<dbReference type="PROSITE" id="PS01332">
    <property type="entry name" value="HTH_RRF2_1"/>
    <property type="match status" value="1"/>
</dbReference>
<dbReference type="Pfam" id="PF02082">
    <property type="entry name" value="Rrf2"/>
    <property type="match status" value="1"/>
</dbReference>
<keyword evidence="1" id="KW-0238">DNA-binding</keyword>
<evidence type="ECO:0000313" key="2">
    <source>
        <dbReference type="EMBL" id="QXE91356.1"/>
    </source>
</evidence>